<proteinExistence type="predicted"/>
<dbReference type="EMBL" id="JAWLKH010000020">
    <property type="protein sequence ID" value="MDV6313609.1"/>
    <property type="molecule type" value="Genomic_DNA"/>
</dbReference>
<organism evidence="2 3">
    <name type="scientific">Gordonia amicalis</name>
    <dbReference type="NCBI Taxonomy" id="89053"/>
    <lineage>
        <taxon>Bacteria</taxon>
        <taxon>Bacillati</taxon>
        <taxon>Actinomycetota</taxon>
        <taxon>Actinomycetes</taxon>
        <taxon>Mycobacteriales</taxon>
        <taxon>Gordoniaceae</taxon>
        <taxon>Gordonia</taxon>
    </lineage>
</organism>
<dbReference type="AlphaFoldDB" id="A0AAE4U1E4"/>
<evidence type="ECO:0000259" key="1">
    <source>
        <dbReference type="Pfam" id="PF13460"/>
    </source>
</evidence>
<dbReference type="SUPFAM" id="SSF51735">
    <property type="entry name" value="NAD(P)-binding Rossmann-fold domains"/>
    <property type="match status" value="1"/>
</dbReference>
<sequence>MRLLITGATGYVGSRLVCALLRQGHEVVVTSRDTRKLDRFGWSSDVTKVAMDVDDPISVKRAMSDAGHIDAIYYLVHAIGTDDFASGDRDAARNVAEAARDADVARIIYLGGFVPGGGDLSSHLQSRADVAEGLVVEGGPELVWLRAAVIIGAGSTSFEIIRYMADRLPVIPEPDWITNEMDPISIRDAIHYLVAACESSLPPGEYDISGPDHARYISILHEYISAVRFPRLRLPVFGVSTRVAGRLGGMFVPVPASLTEELVTSLNHPMTASEHRIRELVPPPEGGLTPMRDAVRASVESPYPRSVCDLNDLHHLADTDPAWAGGDWLRVKRTIGETIGGTLRVSAKIAGAFLSSRP</sequence>
<dbReference type="Gene3D" id="3.40.50.720">
    <property type="entry name" value="NAD(P)-binding Rossmann-like Domain"/>
    <property type="match status" value="1"/>
</dbReference>
<dbReference type="InterPro" id="IPR016040">
    <property type="entry name" value="NAD(P)-bd_dom"/>
</dbReference>
<evidence type="ECO:0000313" key="2">
    <source>
        <dbReference type="EMBL" id="MDV6313609.1"/>
    </source>
</evidence>
<gene>
    <name evidence="2" type="ORF">R3Q15_17230</name>
</gene>
<evidence type="ECO:0000313" key="3">
    <source>
        <dbReference type="Proteomes" id="UP001185922"/>
    </source>
</evidence>
<dbReference type="PANTHER" id="PTHR12126">
    <property type="entry name" value="NADH-UBIQUINONE OXIDOREDUCTASE 39 KDA SUBUNIT-RELATED"/>
    <property type="match status" value="1"/>
</dbReference>
<feature type="domain" description="NAD(P)-binding" evidence="1">
    <location>
        <begin position="7"/>
        <end position="112"/>
    </location>
</feature>
<dbReference type="Pfam" id="PF13460">
    <property type="entry name" value="NAD_binding_10"/>
    <property type="match status" value="1"/>
</dbReference>
<protein>
    <submittedName>
        <fullName evidence="2">NAD(P)H-binding protein</fullName>
    </submittedName>
</protein>
<dbReference type="InterPro" id="IPR036291">
    <property type="entry name" value="NAD(P)-bd_dom_sf"/>
</dbReference>
<dbReference type="InterPro" id="IPR051207">
    <property type="entry name" value="ComplexI_NDUFA9_subunit"/>
</dbReference>
<dbReference type="PANTHER" id="PTHR12126:SF11">
    <property type="entry name" value="NADH DEHYDROGENASE [UBIQUINONE] 1 ALPHA SUBCOMPLEX SUBUNIT 9, MITOCHONDRIAL"/>
    <property type="match status" value="1"/>
</dbReference>
<reference evidence="2" key="1">
    <citation type="submission" date="2023-10" db="EMBL/GenBank/DDBJ databases">
        <title>Development of a sustainable strategy for remediation of hydrocarbon-contaminated territories based on the waste exchange concept.</title>
        <authorList>
            <person name="Krivoruchko A."/>
        </authorList>
    </citation>
    <scope>NUCLEOTIDE SEQUENCE</scope>
    <source>
        <strain evidence="2">IEGM 1279</strain>
    </source>
</reference>
<comment type="caution">
    <text evidence="2">The sequence shown here is derived from an EMBL/GenBank/DDBJ whole genome shotgun (WGS) entry which is preliminary data.</text>
</comment>
<accession>A0AAE4U1E4</accession>
<dbReference type="GO" id="GO:0044877">
    <property type="term" value="F:protein-containing complex binding"/>
    <property type="evidence" value="ECO:0007669"/>
    <property type="project" value="TreeGrafter"/>
</dbReference>
<name>A0AAE4U1E4_9ACTN</name>
<dbReference type="RefSeq" id="WP_006434912.1">
    <property type="nucleotide sequence ID" value="NZ_CP096596.1"/>
</dbReference>
<dbReference type="Proteomes" id="UP001185922">
    <property type="component" value="Unassembled WGS sequence"/>
</dbReference>